<dbReference type="GO" id="GO:0005886">
    <property type="term" value="C:plasma membrane"/>
    <property type="evidence" value="ECO:0007669"/>
    <property type="project" value="UniProtKB-SubCell"/>
</dbReference>
<dbReference type="SUPFAM" id="SSF90123">
    <property type="entry name" value="ABC transporter transmembrane region"/>
    <property type="match status" value="1"/>
</dbReference>
<dbReference type="GO" id="GO:0140359">
    <property type="term" value="F:ABC-type transporter activity"/>
    <property type="evidence" value="ECO:0007669"/>
    <property type="project" value="InterPro"/>
</dbReference>
<dbReference type="PROSITE" id="PS50893">
    <property type="entry name" value="ABC_TRANSPORTER_2"/>
    <property type="match status" value="1"/>
</dbReference>
<accession>C8NJ12</accession>
<keyword evidence="4 10" id="KW-0067">ATP-binding</keyword>
<feature type="transmembrane region" description="Helical" evidence="7">
    <location>
        <begin position="124"/>
        <end position="141"/>
    </location>
</feature>
<evidence type="ECO:0000256" key="7">
    <source>
        <dbReference type="SAM" id="Phobius"/>
    </source>
</evidence>
<dbReference type="eggNOG" id="COG1132">
    <property type="taxonomic scope" value="Bacteria"/>
</dbReference>
<feature type="domain" description="ABC transporter" evidence="8">
    <location>
        <begin position="322"/>
        <end position="526"/>
    </location>
</feature>
<keyword evidence="11" id="KW-1185">Reference proteome</keyword>
<dbReference type="PROSITE" id="PS50929">
    <property type="entry name" value="ABC_TM1F"/>
    <property type="match status" value="1"/>
</dbReference>
<dbReference type="Gene3D" id="3.40.50.300">
    <property type="entry name" value="P-loop containing nucleotide triphosphate hydrolases"/>
    <property type="match status" value="1"/>
</dbReference>
<dbReference type="InterPro" id="IPR017871">
    <property type="entry name" value="ABC_transporter-like_CS"/>
</dbReference>
<evidence type="ECO:0000259" key="9">
    <source>
        <dbReference type="PROSITE" id="PS50929"/>
    </source>
</evidence>
<reference evidence="10 11" key="1">
    <citation type="submission" date="2009-08" db="EMBL/GenBank/DDBJ databases">
        <authorList>
            <person name="Muzny D."/>
            <person name="Qin X."/>
            <person name="Deng J."/>
            <person name="Jiang H."/>
            <person name="Liu Y."/>
            <person name="Qu J."/>
            <person name="Song X.-Z."/>
            <person name="Zhang L."/>
            <person name="Thornton R."/>
            <person name="Coyle M."/>
            <person name="Francisco L."/>
            <person name="Jackson L."/>
            <person name="Javaid M."/>
            <person name="Korchina V."/>
            <person name="Kovar C."/>
            <person name="Mata R."/>
            <person name="Mathew T."/>
            <person name="Ngo R."/>
            <person name="Nguyen L."/>
            <person name="Nguyen N."/>
            <person name="Okwuonu G."/>
            <person name="Ongeri F."/>
            <person name="Pham C."/>
            <person name="Simmons D."/>
            <person name="Wilczek-Boney K."/>
            <person name="Hale W."/>
            <person name="Jakkamsetti A."/>
            <person name="Pham P."/>
            <person name="Ruth R."/>
            <person name="San Lucas F."/>
            <person name="Warren J."/>
            <person name="Zhang J."/>
            <person name="Zhao Z."/>
            <person name="Zhou C."/>
            <person name="Zhu D."/>
            <person name="Lee S."/>
            <person name="Bess C."/>
            <person name="Blankenburg K."/>
            <person name="Forbes L."/>
            <person name="Fu Q."/>
            <person name="Gubbala S."/>
            <person name="Hirani K."/>
            <person name="Jayaseelan J.C."/>
            <person name="Lara F."/>
            <person name="Munidasa M."/>
            <person name="Palculict T."/>
            <person name="Patil S."/>
            <person name="Pu L.-L."/>
            <person name="Saada N."/>
            <person name="Tang L."/>
            <person name="Weissenberger G."/>
            <person name="Zhu Y."/>
            <person name="Hemphill L."/>
            <person name="Shang Y."/>
            <person name="Youmans B."/>
            <person name="Ayvaz T."/>
            <person name="Ross M."/>
            <person name="Santibanez J."/>
            <person name="Aqrawi P."/>
            <person name="Gross S."/>
            <person name="Joshi V."/>
            <person name="Fowler G."/>
            <person name="Nazareth L."/>
            <person name="Reid J."/>
            <person name="Worley K."/>
            <person name="Petrosino J."/>
            <person name="Highlander S."/>
            <person name="Gibbs R."/>
        </authorList>
    </citation>
    <scope>NUCLEOTIDE SEQUENCE [LARGE SCALE GENOMIC DNA]</scope>
    <source>
        <strain evidence="10 11">ATCC 49175</strain>
    </source>
</reference>
<evidence type="ECO:0000313" key="11">
    <source>
        <dbReference type="Proteomes" id="UP000005926"/>
    </source>
</evidence>
<organism evidence="10 11">
    <name type="scientific">Granulicatella adiacens ATCC 49175</name>
    <dbReference type="NCBI Taxonomy" id="638301"/>
    <lineage>
        <taxon>Bacteria</taxon>
        <taxon>Bacillati</taxon>
        <taxon>Bacillota</taxon>
        <taxon>Bacilli</taxon>
        <taxon>Lactobacillales</taxon>
        <taxon>Carnobacteriaceae</taxon>
        <taxon>Granulicatella</taxon>
    </lineage>
</organism>
<dbReference type="GO" id="GO:0005524">
    <property type="term" value="F:ATP binding"/>
    <property type="evidence" value="ECO:0007669"/>
    <property type="project" value="UniProtKB-KW"/>
</dbReference>
<keyword evidence="5 7" id="KW-1133">Transmembrane helix</keyword>
<dbReference type="RefSeq" id="WP_005606581.1">
    <property type="nucleotide sequence ID" value="NZ_CP102283.1"/>
</dbReference>
<dbReference type="STRING" id="638301.HMPREF0444_1907"/>
<dbReference type="Pfam" id="PF00664">
    <property type="entry name" value="ABC_membrane"/>
    <property type="match status" value="1"/>
</dbReference>
<evidence type="ECO:0000256" key="5">
    <source>
        <dbReference type="ARBA" id="ARBA00022989"/>
    </source>
</evidence>
<dbReference type="Proteomes" id="UP000005926">
    <property type="component" value="Unassembled WGS sequence"/>
</dbReference>
<sequence>MKRYLLRHKVASFVVVLLSFLENVSSIISISLNAPAFNALVKGDFSTFLMWKLVGIAFSGVYLASLYGYNVQLNKLIQKISIEIRGEIADKIGRANYSTVTEKDVSAYVSWFTSDLEQLEDNGFAVLFNSIGSGMMLIFALTSLSLFHWGLAVVTVLVALMLFFTPKWFQKQTKEATSNISAANEEFITTVQNLFKGFEVFYTSNAVGQFVKRIKVASDALSEVKVSYRKKFSFVQLCISLLNFIGKISVDVVAGFMVFAGMISVGAFTAAGSLTFNCFASLEQVVQQLVQLKSIHVYFDKFNSLEEDSNLQPDNSSLQQSLSLRDVSVSVNGHVIVQPVTFTIEKGKKYALLGDSGTGKSTLLSFLAGRNHEFTGEVILDGKPLSKEQIVQLRNITAYNPQKNHIFNATVKDNITLWEDRPFEEESSQMGLNQFTNAQEVVSEHGTKLSGGQRQRLALARTLLESDKVLLLDESTANLDLESARSIEAQLLQNPNLTLVIVTHHFFEEHRDLFDDVIYLGKEKSL</sequence>
<dbReference type="CDD" id="cd03228">
    <property type="entry name" value="ABCC_MRP_Like"/>
    <property type="match status" value="1"/>
</dbReference>
<dbReference type="Gene3D" id="1.20.1560.10">
    <property type="entry name" value="ABC transporter type 1, transmembrane domain"/>
    <property type="match status" value="1"/>
</dbReference>
<dbReference type="InterPro" id="IPR011527">
    <property type="entry name" value="ABC1_TM_dom"/>
</dbReference>
<dbReference type="Pfam" id="PF00005">
    <property type="entry name" value="ABC_tran"/>
    <property type="match status" value="1"/>
</dbReference>
<dbReference type="PANTHER" id="PTHR24221:SF654">
    <property type="entry name" value="ATP-BINDING CASSETTE SUB-FAMILY B MEMBER 6"/>
    <property type="match status" value="1"/>
</dbReference>
<comment type="subcellular location">
    <subcellularLocation>
        <location evidence="1">Cell membrane</location>
        <topology evidence="1">Multi-pass membrane protein</topology>
    </subcellularLocation>
</comment>
<name>C8NJ12_9LACT</name>
<evidence type="ECO:0000256" key="1">
    <source>
        <dbReference type="ARBA" id="ARBA00004651"/>
    </source>
</evidence>
<dbReference type="HOGENOM" id="CLU_000604_84_3_9"/>
<dbReference type="InterPro" id="IPR027417">
    <property type="entry name" value="P-loop_NTPase"/>
</dbReference>
<dbReference type="GeneID" id="78412336"/>
<dbReference type="GO" id="GO:0034040">
    <property type="term" value="F:ATPase-coupled lipid transmembrane transporter activity"/>
    <property type="evidence" value="ECO:0007669"/>
    <property type="project" value="TreeGrafter"/>
</dbReference>
<dbReference type="InterPro" id="IPR003593">
    <property type="entry name" value="AAA+_ATPase"/>
</dbReference>
<keyword evidence="2 7" id="KW-0812">Transmembrane</keyword>
<dbReference type="SUPFAM" id="SSF52540">
    <property type="entry name" value="P-loop containing nucleoside triphosphate hydrolases"/>
    <property type="match status" value="1"/>
</dbReference>
<keyword evidence="3" id="KW-0547">Nucleotide-binding</keyword>
<evidence type="ECO:0000256" key="6">
    <source>
        <dbReference type="ARBA" id="ARBA00023136"/>
    </source>
</evidence>
<evidence type="ECO:0000313" key="10">
    <source>
        <dbReference type="EMBL" id="EEW36559.1"/>
    </source>
</evidence>
<dbReference type="SMART" id="SM00382">
    <property type="entry name" value="AAA"/>
    <property type="match status" value="1"/>
</dbReference>
<proteinExistence type="predicted"/>
<evidence type="ECO:0000259" key="8">
    <source>
        <dbReference type="PROSITE" id="PS50893"/>
    </source>
</evidence>
<dbReference type="InterPro" id="IPR036640">
    <property type="entry name" value="ABC1_TM_sf"/>
</dbReference>
<gene>
    <name evidence="10" type="ORF">HMPREF0444_1907</name>
</gene>
<dbReference type="InterPro" id="IPR039421">
    <property type="entry name" value="Type_1_exporter"/>
</dbReference>
<dbReference type="PANTHER" id="PTHR24221">
    <property type="entry name" value="ATP-BINDING CASSETTE SUB-FAMILY B"/>
    <property type="match status" value="1"/>
</dbReference>
<dbReference type="AlphaFoldDB" id="C8NJ12"/>
<protein>
    <submittedName>
        <fullName evidence="10">ABC transporter, ATP-binding protein</fullName>
    </submittedName>
</protein>
<dbReference type="InterPro" id="IPR003439">
    <property type="entry name" value="ABC_transporter-like_ATP-bd"/>
</dbReference>
<evidence type="ECO:0000256" key="2">
    <source>
        <dbReference type="ARBA" id="ARBA00022692"/>
    </source>
</evidence>
<feature type="transmembrane region" description="Helical" evidence="7">
    <location>
        <begin position="50"/>
        <end position="69"/>
    </location>
</feature>
<evidence type="ECO:0000256" key="3">
    <source>
        <dbReference type="ARBA" id="ARBA00022741"/>
    </source>
</evidence>
<evidence type="ECO:0000256" key="4">
    <source>
        <dbReference type="ARBA" id="ARBA00022840"/>
    </source>
</evidence>
<dbReference type="GO" id="GO:0016887">
    <property type="term" value="F:ATP hydrolysis activity"/>
    <property type="evidence" value="ECO:0007669"/>
    <property type="project" value="InterPro"/>
</dbReference>
<feature type="transmembrane region" description="Helical" evidence="7">
    <location>
        <begin position="147"/>
        <end position="164"/>
    </location>
</feature>
<comment type="caution">
    <text evidence="10">The sequence shown here is derived from an EMBL/GenBank/DDBJ whole genome shotgun (WGS) entry which is preliminary data.</text>
</comment>
<dbReference type="EMBL" id="ACKZ01000029">
    <property type="protein sequence ID" value="EEW36559.1"/>
    <property type="molecule type" value="Genomic_DNA"/>
</dbReference>
<feature type="domain" description="ABC transmembrane type-1" evidence="9">
    <location>
        <begin position="13"/>
        <end position="294"/>
    </location>
</feature>
<feature type="transmembrane region" description="Helical" evidence="7">
    <location>
        <begin position="256"/>
        <end position="279"/>
    </location>
</feature>
<dbReference type="PROSITE" id="PS00211">
    <property type="entry name" value="ABC_TRANSPORTER_1"/>
    <property type="match status" value="1"/>
</dbReference>
<keyword evidence="6 7" id="KW-0472">Membrane</keyword>